<feature type="compositionally biased region" description="Basic residues" evidence="1">
    <location>
        <begin position="131"/>
        <end position="142"/>
    </location>
</feature>
<organism evidence="2 4">
    <name type="scientific">Aspergillus hiratsukae</name>
    <dbReference type="NCBI Taxonomy" id="1194566"/>
    <lineage>
        <taxon>Eukaryota</taxon>
        <taxon>Fungi</taxon>
        <taxon>Dikarya</taxon>
        <taxon>Ascomycota</taxon>
        <taxon>Pezizomycotina</taxon>
        <taxon>Eurotiomycetes</taxon>
        <taxon>Eurotiomycetidae</taxon>
        <taxon>Eurotiales</taxon>
        <taxon>Aspergillaceae</taxon>
        <taxon>Aspergillus</taxon>
        <taxon>Aspergillus subgen. Fumigati</taxon>
    </lineage>
</organism>
<gene>
    <name evidence="2" type="ORF">CNMCM5793_007721</name>
    <name evidence="3" type="ORF">CNMCM6106_006126</name>
</gene>
<dbReference type="EMBL" id="JACBAD010002126">
    <property type="protein sequence ID" value="KAF7114143.1"/>
    <property type="molecule type" value="Genomic_DNA"/>
</dbReference>
<protein>
    <submittedName>
        <fullName evidence="2">Uncharacterized protein</fullName>
    </submittedName>
</protein>
<feature type="region of interest" description="Disordered" evidence="1">
    <location>
        <begin position="123"/>
        <end position="142"/>
    </location>
</feature>
<reference evidence="2" key="1">
    <citation type="submission" date="2020-06" db="EMBL/GenBank/DDBJ databases">
        <title>Draft genome sequences of strains closely related to Aspergillus parafelis and Aspergillus hiratsukae.</title>
        <authorList>
            <person name="Dos Santos R.A.C."/>
            <person name="Rivero-Menendez O."/>
            <person name="Steenwyk J.L."/>
            <person name="Mead M.E."/>
            <person name="Goldman G.H."/>
            <person name="Alastruey-Izquierdo A."/>
            <person name="Rokas A."/>
        </authorList>
    </citation>
    <scope>NUCLEOTIDE SEQUENCE</scope>
    <source>
        <strain evidence="2">CNM-CM5793</strain>
        <strain evidence="3">CNM-CM6106</strain>
    </source>
</reference>
<dbReference type="Proteomes" id="UP000630445">
    <property type="component" value="Unassembled WGS sequence"/>
</dbReference>
<accession>A0A8H6U9S4</accession>
<dbReference type="AlphaFoldDB" id="A0A8H6U9S4"/>
<dbReference type="OrthoDB" id="10425988at2759"/>
<evidence type="ECO:0000256" key="1">
    <source>
        <dbReference type="SAM" id="MobiDB-lite"/>
    </source>
</evidence>
<evidence type="ECO:0000313" key="3">
    <source>
        <dbReference type="EMBL" id="KAF7159033.1"/>
    </source>
</evidence>
<name>A0A8H6U9S4_9EURO</name>
<dbReference type="EMBL" id="JACBAF010002281">
    <property type="protein sequence ID" value="KAF7159033.1"/>
    <property type="molecule type" value="Genomic_DNA"/>
</dbReference>
<evidence type="ECO:0000313" key="4">
    <source>
        <dbReference type="Proteomes" id="UP000630445"/>
    </source>
</evidence>
<keyword evidence="4" id="KW-1185">Reference proteome</keyword>
<comment type="caution">
    <text evidence="2">The sequence shown here is derived from an EMBL/GenBank/DDBJ whole genome shotgun (WGS) entry which is preliminary data.</text>
</comment>
<sequence length="257" mass="28772">MAQGTIPDDLIFWAIDTLISVADDDIQRHSDKFQQLVTRVTQVTTSPSESAETILATARANLNTLMEFFREDHTKTILQFRYPAGSDPRIAVLSVRSNKKCLCNLFLRLLACRYLALGHRQLESGDGSSQKRPRPKRVGKGRLLLRNKGITTNNQTEDGLKRGKKALTIEDSLGVPEVSLVLLHSLSRFNHLYAREARRLVEIFSNYPELGDACRSLNERKLLSDYQSLYNHHVDTLLLASQEGSGVISGNGSEPSH</sequence>
<dbReference type="Proteomes" id="UP000662466">
    <property type="component" value="Unassembled WGS sequence"/>
</dbReference>
<evidence type="ECO:0000313" key="2">
    <source>
        <dbReference type="EMBL" id="KAF7114143.1"/>
    </source>
</evidence>
<proteinExistence type="predicted"/>